<evidence type="ECO:0000313" key="2">
    <source>
        <dbReference type="EMBL" id="RCN45053.1"/>
    </source>
</evidence>
<reference evidence="2 3" key="1">
    <citation type="submission" date="2014-10" db="EMBL/GenBank/DDBJ databases">
        <title>Draft genome of the hookworm Ancylostoma caninum.</title>
        <authorList>
            <person name="Mitreva M."/>
        </authorList>
    </citation>
    <scope>NUCLEOTIDE SEQUENCE [LARGE SCALE GENOMIC DNA]</scope>
    <source>
        <strain evidence="2 3">Baltimore</strain>
    </source>
</reference>
<keyword evidence="3" id="KW-1185">Reference proteome</keyword>
<organism evidence="2 3">
    <name type="scientific">Ancylostoma caninum</name>
    <name type="common">Dog hookworm</name>
    <dbReference type="NCBI Taxonomy" id="29170"/>
    <lineage>
        <taxon>Eukaryota</taxon>
        <taxon>Metazoa</taxon>
        <taxon>Ecdysozoa</taxon>
        <taxon>Nematoda</taxon>
        <taxon>Chromadorea</taxon>
        <taxon>Rhabditida</taxon>
        <taxon>Rhabditina</taxon>
        <taxon>Rhabditomorpha</taxon>
        <taxon>Strongyloidea</taxon>
        <taxon>Ancylostomatidae</taxon>
        <taxon>Ancylostomatinae</taxon>
        <taxon>Ancylostoma</taxon>
    </lineage>
</organism>
<evidence type="ECO:0008006" key="4">
    <source>
        <dbReference type="Google" id="ProtNLM"/>
    </source>
</evidence>
<protein>
    <recommendedName>
        <fullName evidence="4">VWFA domain-containing protein</fullName>
    </recommendedName>
</protein>
<accession>A0A368GL04</accession>
<dbReference type="AlphaFoldDB" id="A0A368GL04"/>
<comment type="caution">
    <text evidence="2">The sequence shown here is derived from an EMBL/GenBank/DDBJ whole genome shotgun (WGS) entry which is preliminary data.</text>
</comment>
<feature type="region of interest" description="Disordered" evidence="1">
    <location>
        <begin position="37"/>
        <end position="65"/>
    </location>
</feature>
<sequence>MPPWKLKAPDIRNVQSTQTTTTPELIENETELLLSNGNPRNLTGDMAAGPESDNTTLSATGALKETPEIRVEVSNGFEEEEKTNSVPETVLIFSTESTPIIDFTSSRTPNEEQSGAELSSTPEASDTTKRSSESTTGPPSQTSSEVSAPDKPNCTDIFLLIDSSGNVLRQYEKQKHLINNILVELGDGDRHVWFDFRHCNRRIDSSGRGWGTLLEAGLTHFGT</sequence>
<feature type="region of interest" description="Disordered" evidence="1">
    <location>
        <begin position="101"/>
        <end position="150"/>
    </location>
</feature>
<evidence type="ECO:0000256" key="1">
    <source>
        <dbReference type="SAM" id="MobiDB-lite"/>
    </source>
</evidence>
<gene>
    <name evidence="2" type="ORF">ANCCAN_08918</name>
</gene>
<proteinExistence type="predicted"/>
<feature type="compositionally biased region" description="Polar residues" evidence="1">
    <location>
        <begin position="101"/>
        <end position="125"/>
    </location>
</feature>
<evidence type="ECO:0000313" key="3">
    <source>
        <dbReference type="Proteomes" id="UP000252519"/>
    </source>
</evidence>
<dbReference type="Proteomes" id="UP000252519">
    <property type="component" value="Unassembled WGS sequence"/>
</dbReference>
<dbReference type="EMBL" id="JOJR01000112">
    <property type="protein sequence ID" value="RCN45053.1"/>
    <property type="molecule type" value="Genomic_DNA"/>
</dbReference>
<name>A0A368GL04_ANCCA</name>
<feature type="compositionally biased region" description="Polar residues" evidence="1">
    <location>
        <begin position="133"/>
        <end position="146"/>
    </location>
</feature>